<protein>
    <submittedName>
        <fullName evidence="1">(wild Malaysian banana) hypothetical protein</fullName>
    </submittedName>
</protein>
<reference evidence="1" key="1">
    <citation type="submission" date="2021-03" db="EMBL/GenBank/DDBJ databases">
        <authorList>
            <consortium name="Genoscope - CEA"/>
            <person name="William W."/>
        </authorList>
    </citation>
    <scope>NUCLEOTIDE SEQUENCE</scope>
    <source>
        <strain evidence="1">Doubled-haploid Pahang</strain>
    </source>
</reference>
<dbReference type="InterPro" id="IPR023562">
    <property type="entry name" value="ClpP/TepA"/>
</dbReference>
<evidence type="ECO:0000313" key="1">
    <source>
        <dbReference type="EMBL" id="CAG1841391.1"/>
    </source>
</evidence>
<dbReference type="Gramene" id="Ma04_t06570.1">
    <property type="protein sequence ID" value="Ma04_p06570.1"/>
    <property type="gene ID" value="Ma04_g06570"/>
</dbReference>
<sequence length="41" mass="4603">MIHQPLGTAGGKAMEMGLQVKEMMYHKIKMNKILSRITGKT</sequence>
<dbReference type="Pfam" id="PF00574">
    <property type="entry name" value="CLP_protease"/>
    <property type="match status" value="1"/>
</dbReference>
<evidence type="ECO:0000313" key="2">
    <source>
        <dbReference type="EnsemblPlants" id="Ma04_p06570.1"/>
    </source>
</evidence>
<organism evidence="2 3">
    <name type="scientific">Musa acuminata subsp. malaccensis</name>
    <name type="common">Wild banana</name>
    <name type="synonym">Musa malaccensis</name>
    <dbReference type="NCBI Taxonomy" id="214687"/>
    <lineage>
        <taxon>Eukaryota</taxon>
        <taxon>Viridiplantae</taxon>
        <taxon>Streptophyta</taxon>
        <taxon>Embryophyta</taxon>
        <taxon>Tracheophyta</taxon>
        <taxon>Spermatophyta</taxon>
        <taxon>Magnoliopsida</taxon>
        <taxon>Liliopsida</taxon>
        <taxon>Zingiberales</taxon>
        <taxon>Musaceae</taxon>
        <taxon>Musa</taxon>
    </lineage>
</organism>
<dbReference type="EnsemblPlants" id="Ma04_t06570.1">
    <property type="protein sequence ID" value="Ma04_p06570.1"/>
    <property type="gene ID" value="Ma04_g06570"/>
</dbReference>
<dbReference type="InParanoid" id="A0A804ILS6"/>
<accession>A0A804ILS6</accession>
<dbReference type="Gene3D" id="3.90.226.10">
    <property type="entry name" value="2-enoyl-CoA Hydratase, Chain A, domain 1"/>
    <property type="match status" value="1"/>
</dbReference>
<reference evidence="2" key="2">
    <citation type="submission" date="2021-05" db="UniProtKB">
        <authorList>
            <consortium name="EnsemblPlants"/>
        </authorList>
    </citation>
    <scope>IDENTIFICATION</scope>
    <source>
        <strain evidence="2">subsp. malaccensis</strain>
    </source>
</reference>
<dbReference type="Proteomes" id="UP000012960">
    <property type="component" value="Unplaced"/>
</dbReference>
<keyword evidence="3" id="KW-1185">Reference proteome</keyword>
<dbReference type="EMBL" id="HG996469">
    <property type="protein sequence ID" value="CAG1841391.1"/>
    <property type="molecule type" value="Genomic_DNA"/>
</dbReference>
<proteinExistence type="predicted"/>
<dbReference type="AlphaFoldDB" id="A0A804ILS6"/>
<evidence type="ECO:0000313" key="3">
    <source>
        <dbReference type="Proteomes" id="UP000012960"/>
    </source>
</evidence>
<name>A0A804ILS6_MUSAM</name>
<gene>
    <name evidence="1" type="ORF">GSMUA_111860.1</name>
</gene>